<dbReference type="InterPro" id="IPR051324">
    <property type="entry name" value="Stress/Tellurium_Resist"/>
</dbReference>
<dbReference type="Proteomes" id="UP001601992">
    <property type="component" value="Unassembled WGS sequence"/>
</dbReference>
<protein>
    <submittedName>
        <fullName evidence="2">TerD family protein</fullName>
    </submittedName>
</protein>
<evidence type="ECO:0000313" key="3">
    <source>
        <dbReference type="Proteomes" id="UP001601992"/>
    </source>
</evidence>
<dbReference type="Pfam" id="PF02342">
    <property type="entry name" value="TerD"/>
    <property type="match status" value="1"/>
</dbReference>
<dbReference type="EMBL" id="JBIAQY010000006">
    <property type="protein sequence ID" value="MFF3569927.1"/>
    <property type="molecule type" value="Genomic_DNA"/>
</dbReference>
<reference evidence="2 3" key="1">
    <citation type="submission" date="2024-10" db="EMBL/GenBank/DDBJ databases">
        <title>The Natural Products Discovery Center: Release of the First 8490 Sequenced Strains for Exploring Actinobacteria Biosynthetic Diversity.</title>
        <authorList>
            <person name="Kalkreuter E."/>
            <person name="Kautsar S.A."/>
            <person name="Yang D."/>
            <person name="Bader C.D."/>
            <person name="Teijaro C.N."/>
            <person name="Fluegel L."/>
            <person name="Davis C.M."/>
            <person name="Simpson J.R."/>
            <person name="Lauterbach L."/>
            <person name="Steele A.D."/>
            <person name="Gui C."/>
            <person name="Meng S."/>
            <person name="Li G."/>
            <person name="Viehrig K."/>
            <person name="Ye F."/>
            <person name="Su P."/>
            <person name="Kiefer A.F."/>
            <person name="Nichols A."/>
            <person name="Cepeda A.J."/>
            <person name="Yan W."/>
            <person name="Fan B."/>
            <person name="Jiang Y."/>
            <person name="Adhikari A."/>
            <person name="Zheng C.-J."/>
            <person name="Schuster L."/>
            <person name="Cowan T.M."/>
            <person name="Smanski M.J."/>
            <person name="Chevrette M.G."/>
            <person name="De Carvalho L.P.S."/>
            <person name="Shen B."/>
        </authorList>
    </citation>
    <scope>NUCLEOTIDE SEQUENCE [LARGE SCALE GENOMIC DNA]</scope>
    <source>
        <strain evidence="2 3">NPDC002593</strain>
    </source>
</reference>
<accession>A0ABW6S0V1</accession>
<organism evidence="2 3">
    <name type="scientific">Nocardia jiangxiensis</name>
    <dbReference type="NCBI Taxonomy" id="282685"/>
    <lineage>
        <taxon>Bacteria</taxon>
        <taxon>Bacillati</taxon>
        <taxon>Actinomycetota</taxon>
        <taxon>Actinomycetes</taxon>
        <taxon>Mycobacteriales</taxon>
        <taxon>Nocardiaceae</taxon>
        <taxon>Nocardia</taxon>
    </lineage>
</organism>
<name>A0ABW6S0V1_9NOCA</name>
<sequence length="181" mass="19957">MPIPLRATDGAPLDNIAMGLGWDAPKWRLFGPRQSDIDLNAAALLFSGDQLVEAVYHDRLNSSDGAVRLHGDNLTGEGPGDDETITLDLDRLPSRINGVALLVTCYTGQTFDKIQNGFCRLLDRRSGSQITWQTMLRGPHTGMIMGILLRTHDGWQYTEIAQGVTADHPREAMPQLARYLS</sequence>
<dbReference type="InterPro" id="IPR003325">
    <property type="entry name" value="TerD"/>
</dbReference>
<evidence type="ECO:0000313" key="2">
    <source>
        <dbReference type="EMBL" id="MFF3569927.1"/>
    </source>
</evidence>
<proteinExistence type="predicted"/>
<evidence type="ECO:0000259" key="1">
    <source>
        <dbReference type="Pfam" id="PF02342"/>
    </source>
</evidence>
<gene>
    <name evidence="2" type="ORF">ACFYXQ_19305</name>
</gene>
<dbReference type="PANTHER" id="PTHR32097:SF17">
    <property type="entry name" value="CAMP-BINDING PROTEIN 1-RELATED"/>
    <property type="match status" value="1"/>
</dbReference>
<feature type="domain" description="TerD" evidence="1">
    <location>
        <begin position="11"/>
        <end position="166"/>
    </location>
</feature>
<dbReference type="PANTHER" id="PTHR32097">
    <property type="entry name" value="CAMP-BINDING PROTEIN 1-RELATED"/>
    <property type="match status" value="1"/>
</dbReference>
<keyword evidence="3" id="KW-1185">Reference proteome</keyword>
<dbReference type="RefSeq" id="WP_051194637.1">
    <property type="nucleotide sequence ID" value="NZ_JBIAQY010000006.1"/>
</dbReference>
<comment type="caution">
    <text evidence="2">The sequence shown here is derived from an EMBL/GenBank/DDBJ whole genome shotgun (WGS) entry which is preliminary data.</text>
</comment>
<dbReference type="Gene3D" id="2.60.60.30">
    <property type="entry name" value="sav2460 like domains"/>
    <property type="match status" value="1"/>
</dbReference>
<dbReference type="CDD" id="cd06974">
    <property type="entry name" value="TerD_like"/>
    <property type="match status" value="1"/>
</dbReference>